<sequence length="154" mass="16326">MDSNSVGRCRPPRAILCECAGLEVEFLTTGNPRGTSAGEEFVNRSLRSQGWEGAQCGAVRCGALCLLSQGRNARGGVVNQTVGCRIQKTAAAGASETWRGQSAKCARKCGKQKQAVAVKQRRERHDKTLGMPTGSGRATAIISHRRVGPCPSNN</sequence>
<keyword evidence="2" id="KW-1185">Reference proteome</keyword>
<name>A0A6A5WXQ8_9PLEO</name>
<reference evidence="1" key="1">
    <citation type="journal article" date="2020" name="Stud. Mycol.">
        <title>101 Dothideomycetes genomes: a test case for predicting lifestyles and emergence of pathogens.</title>
        <authorList>
            <person name="Haridas S."/>
            <person name="Albert R."/>
            <person name="Binder M."/>
            <person name="Bloem J."/>
            <person name="Labutti K."/>
            <person name="Salamov A."/>
            <person name="Andreopoulos B."/>
            <person name="Baker S."/>
            <person name="Barry K."/>
            <person name="Bills G."/>
            <person name="Bluhm B."/>
            <person name="Cannon C."/>
            <person name="Castanera R."/>
            <person name="Culley D."/>
            <person name="Daum C."/>
            <person name="Ezra D."/>
            <person name="Gonzalez J."/>
            <person name="Henrissat B."/>
            <person name="Kuo A."/>
            <person name="Liang C."/>
            <person name="Lipzen A."/>
            <person name="Lutzoni F."/>
            <person name="Magnuson J."/>
            <person name="Mondo S."/>
            <person name="Nolan M."/>
            <person name="Ohm R."/>
            <person name="Pangilinan J."/>
            <person name="Park H.-J."/>
            <person name="Ramirez L."/>
            <person name="Alfaro M."/>
            <person name="Sun H."/>
            <person name="Tritt A."/>
            <person name="Yoshinaga Y."/>
            <person name="Zwiers L.-H."/>
            <person name="Turgeon B."/>
            <person name="Goodwin S."/>
            <person name="Spatafora J."/>
            <person name="Crous P."/>
            <person name="Grigoriev I."/>
        </authorList>
    </citation>
    <scope>NUCLEOTIDE SEQUENCE</scope>
    <source>
        <strain evidence="1">CBS 123094</strain>
    </source>
</reference>
<organism evidence="1 2">
    <name type="scientific">Amniculicola lignicola CBS 123094</name>
    <dbReference type="NCBI Taxonomy" id="1392246"/>
    <lineage>
        <taxon>Eukaryota</taxon>
        <taxon>Fungi</taxon>
        <taxon>Dikarya</taxon>
        <taxon>Ascomycota</taxon>
        <taxon>Pezizomycotina</taxon>
        <taxon>Dothideomycetes</taxon>
        <taxon>Pleosporomycetidae</taxon>
        <taxon>Pleosporales</taxon>
        <taxon>Amniculicolaceae</taxon>
        <taxon>Amniculicola</taxon>
    </lineage>
</organism>
<proteinExistence type="predicted"/>
<dbReference type="EMBL" id="ML977561">
    <property type="protein sequence ID" value="KAF2005908.1"/>
    <property type="molecule type" value="Genomic_DNA"/>
</dbReference>
<evidence type="ECO:0000313" key="1">
    <source>
        <dbReference type="EMBL" id="KAF2005908.1"/>
    </source>
</evidence>
<dbReference type="Proteomes" id="UP000799779">
    <property type="component" value="Unassembled WGS sequence"/>
</dbReference>
<evidence type="ECO:0000313" key="2">
    <source>
        <dbReference type="Proteomes" id="UP000799779"/>
    </source>
</evidence>
<dbReference type="AlphaFoldDB" id="A0A6A5WXQ8"/>
<accession>A0A6A5WXQ8</accession>
<gene>
    <name evidence="1" type="ORF">P154DRAFT_288840</name>
</gene>
<protein>
    <submittedName>
        <fullName evidence="1">Uncharacterized protein</fullName>
    </submittedName>
</protein>